<evidence type="ECO:0000313" key="1">
    <source>
        <dbReference type="EMBL" id="TNN77556.1"/>
    </source>
</evidence>
<accession>A0A4Z2IHZ7</accession>
<organism evidence="1 2">
    <name type="scientific">Liparis tanakae</name>
    <name type="common">Tanaka's snailfish</name>
    <dbReference type="NCBI Taxonomy" id="230148"/>
    <lineage>
        <taxon>Eukaryota</taxon>
        <taxon>Metazoa</taxon>
        <taxon>Chordata</taxon>
        <taxon>Craniata</taxon>
        <taxon>Vertebrata</taxon>
        <taxon>Euteleostomi</taxon>
        <taxon>Actinopterygii</taxon>
        <taxon>Neopterygii</taxon>
        <taxon>Teleostei</taxon>
        <taxon>Neoteleostei</taxon>
        <taxon>Acanthomorphata</taxon>
        <taxon>Eupercaria</taxon>
        <taxon>Perciformes</taxon>
        <taxon>Cottioidei</taxon>
        <taxon>Cottales</taxon>
        <taxon>Liparidae</taxon>
        <taxon>Liparis</taxon>
    </lineage>
</organism>
<keyword evidence="2" id="KW-1185">Reference proteome</keyword>
<evidence type="ECO:0000313" key="2">
    <source>
        <dbReference type="Proteomes" id="UP000314294"/>
    </source>
</evidence>
<protein>
    <submittedName>
        <fullName evidence="1">Uncharacterized protein</fullName>
    </submittedName>
</protein>
<sequence length="229" mass="25291">MFLVMHTKDTRSPCPLVLSHSPIPPPRKTAVQFSESEKGLFLAVVPLGIATDAGCCLIDQIGAHLDEVLFIWLRFLIHLIPVPPQPPPQPIEAHPQVILENHVGGFVVDHLVQLTLVIAVIATLVVRENNQQRFVFFLRAGVDLHVPCSTSHSVVFGHVVISDMQLHFVDGDLAVDTSVEVAVSLDKCVEAKLGCCDTFMMGDCHIEEEWVTPHPSNTHNAGRRIWGRE</sequence>
<gene>
    <name evidence="1" type="ORF">EYF80_012146</name>
</gene>
<dbReference type="Proteomes" id="UP000314294">
    <property type="component" value="Unassembled WGS sequence"/>
</dbReference>
<proteinExistence type="predicted"/>
<name>A0A4Z2IHZ7_9TELE</name>
<reference evidence="1 2" key="1">
    <citation type="submission" date="2019-03" db="EMBL/GenBank/DDBJ databases">
        <title>First draft genome of Liparis tanakae, snailfish: a comprehensive survey of snailfish specific genes.</title>
        <authorList>
            <person name="Kim W."/>
            <person name="Song I."/>
            <person name="Jeong J.-H."/>
            <person name="Kim D."/>
            <person name="Kim S."/>
            <person name="Ryu S."/>
            <person name="Song J.Y."/>
            <person name="Lee S.K."/>
        </authorList>
    </citation>
    <scope>NUCLEOTIDE SEQUENCE [LARGE SCALE GENOMIC DNA]</scope>
    <source>
        <tissue evidence="1">Muscle</tissue>
    </source>
</reference>
<dbReference type="AlphaFoldDB" id="A0A4Z2IHZ7"/>
<comment type="caution">
    <text evidence="1">The sequence shown here is derived from an EMBL/GenBank/DDBJ whole genome shotgun (WGS) entry which is preliminary data.</text>
</comment>
<dbReference type="EMBL" id="SRLO01000081">
    <property type="protein sequence ID" value="TNN77556.1"/>
    <property type="molecule type" value="Genomic_DNA"/>
</dbReference>